<protein>
    <recommendedName>
        <fullName evidence="3">Lipoprotein</fullName>
    </recommendedName>
</protein>
<organism evidence="1 2">
    <name type="scientific">Ferrimonas lipolytica</name>
    <dbReference type="NCBI Taxonomy" id="2724191"/>
    <lineage>
        <taxon>Bacteria</taxon>
        <taxon>Pseudomonadati</taxon>
        <taxon>Pseudomonadota</taxon>
        <taxon>Gammaproteobacteria</taxon>
        <taxon>Alteromonadales</taxon>
        <taxon>Ferrimonadaceae</taxon>
        <taxon>Ferrimonas</taxon>
    </lineage>
</organism>
<dbReference type="KEGG" id="fes:HER31_11990"/>
<evidence type="ECO:0000313" key="2">
    <source>
        <dbReference type="Proteomes" id="UP000501602"/>
    </source>
</evidence>
<dbReference type="EMBL" id="CP051180">
    <property type="protein sequence ID" value="QIZ77547.1"/>
    <property type="molecule type" value="Genomic_DNA"/>
</dbReference>
<name>A0A6H1UEL6_9GAMM</name>
<gene>
    <name evidence="1" type="ORF">HER31_11990</name>
</gene>
<dbReference type="PROSITE" id="PS51257">
    <property type="entry name" value="PROKAR_LIPOPROTEIN"/>
    <property type="match status" value="1"/>
</dbReference>
<dbReference type="AlphaFoldDB" id="A0A6H1UEL6"/>
<keyword evidence="2" id="KW-1185">Reference proteome</keyword>
<evidence type="ECO:0008006" key="3">
    <source>
        <dbReference type="Google" id="ProtNLM"/>
    </source>
</evidence>
<dbReference type="Proteomes" id="UP000501602">
    <property type="component" value="Chromosome"/>
</dbReference>
<sequence length="130" mass="14571">MASRFSILLLLVFLSGCECDSICEANKRAKDFFSEEKSNSEIILFLTDYYGEGPGSETYSIFVKWGLKNQQAFISVVNDPQLTKPVLHLIAYSISDIGLSDKYCEFYSSLPKGVEFKLKDLLLGCNSNTL</sequence>
<proteinExistence type="predicted"/>
<dbReference type="RefSeq" id="WP_168660806.1">
    <property type="nucleotide sequence ID" value="NZ_CP051180.1"/>
</dbReference>
<reference evidence="1 2" key="1">
    <citation type="submission" date="2020-04" db="EMBL/GenBank/DDBJ databases">
        <title>Ferrimonas sp. S7 isolated from sea water.</title>
        <authorList>
            <person name="Bae S.S."/>
            <person name="Baek K."/>
        </authorList>
    </citation>
    <scope>NUCLEOTIDE SEQUENCE [LARGE SCALE GENOMIC DNA]</scope>
    <source>
        <strain evidence="1 2">S7</strain>
    </source>
</reference>
<accession>A0A6H1UEL6</accession>
<evidence type="ECO:0000313" key="1">
    <source>
        <dbReference type="EMBL" id="QIZ77547.1"/>
    </source>
</evidence>